<evidence type="ECO:0000313" key="10">
    <source>
        <dbReference type="EMBL" id="SCU93633.1"/>
    </source>
</evidence>
<feature type="region of interest" description="Disordered" evidence="8">
    <location>
        <begin position="1"/>
        <end position="56"/>
    </location>
</feature>
<dbReference type="GO" id="GO:0006334">
    <property type="term" value="P:nucleosome assembly"/>
    <property type="evidence" value="ECO:0007669"/>
    <property type="project" value="InterPro"/>
</dbReference>
<dbReference type="GO" id="GO:0030527">
    <property type="term" value="F:structural constituent of chromatin"/>
    <property type="evidence" value="ECO:0007669"/>
    <property type="project" value="InterPro"/>
</dbReference>
<dbReference type="Gene3D" id="1.10.10.10">
    <property type="entry name" value="Winged helix-like DNA-binding domain superfamily/Winged helix DNA-binding domain"/>
    <property type="match status" value="1"/>
</dbReference>
<reference evidence="11" key="1">
    <citation type="submission" date="2016-03" db="EMBL/GenBank/DDBJ databases">
        <authorList>
            <person name="Devillers Hugo."/>
        </authorList>
    </citation>
    <scope>NUCLEOTIDE SEQUENCE [LARGE SCALE GENOMIC DNA]</scope>
</reference>
<evidence type="ECO:0000256" key="8">
    <source>
        <dbReference type="SAM" id="MobiDB-lite"/>
    </source>
</evidence>
<dbReference type="Proteomes" id="UP000191144">
    <property type="component" value="Chromosome F"/>
</dbReference>
<proteinExistence type="inferred from homology"/>
<dbReference type="AlphaFoldDB" id="A0A1G4JSF3"/>
<dbReference type="GO" id="GO:0003690">
    <property type="term" value="F:double-stranded DNA binding"/>
    <property type="evidence" value="ECO:0007669"/>
    <property type="project" value="TreeGrafter"/>
</dbReference>
<feature type="compositionally biased region" description="Basic and acidic residues" evidence="8">
    <location>
        <begin position="129"/>
        <end position="168"/>
    </location>
</feature>
<protein>
    <recommendedName>
        <fullName evidence="3">Histone H1</fullName>
    </recommendedName>
</protein>
<dbReference type="PROSITE" id="PS51504">
    <property type="entry name" value="H15"/>
    <property type="match status" value="1"/>
</dbReference>
<dbReference type="GO" id="GO:0030261">
    <property type="term" value="P:chromosome condensation"/>
    <property type="evidence" value="ECO:0007669"/>
    <property type="project" value="TreeGrafter"/>
</dbReference>
<evidence type="ECO:0000256" key="2">
    <source>
        <dbReference type="ARBA" id="ARBA00004286"/>
    </source>
</evidence>
<dbReference type="SUPFAM" id="SSF46785">
    <property type="entry name" value="Winged helix' DNA-binding domain"/>
    <property type="match status" value="1"/>
</dbReference>
<dbReference type="EMBL" id="LT598477">
    <property type="protein sequence ID" value="SCU93633.1"/>
    <property type="molecule type" value="Genomic_DNA"/>
</dbReference>
<dbReference type="Pfam" id="PF00538">
    <property type="entry name" value="Linker_histone"/>
    <property type="match status" value="1"/>
</dbReference>
<dbReference type="GO" id="GO:0031492">
    <property type="term" value="F:nucleosomal DNA binding"/>
    <property type="evidence" value="ECO:0007669"/>
    <property type="project" value="TreeGrafter"/>
</dbReference>
<evidence type="ECO:0000256" key="1">
    <source>
        <dbReference type="ARBA" id="ARBA00004123"/>
    </source>
</evidence>
<dbReference type="PANTHER" id="PTHR11467">
    <property type="entry name" value="HISTONE H1"/>
    <property type="match status" value="1"/>
</dbReference>
<evidence type="ECO:0000256" key="7">
    <source>
        <dbReference type="RuleBase" id="RU003894"/>
    </source>
</evidence>
<organism evidence="10 11">
    <name type="scientific">Lachancea meyersii CBS 8951</name>
    <dbReference type="NCBI Taxonomy" id="1266667"/>
    <lineage>
        <taxon>Eukaryota</taxon>
        <taxon>Fungi</taxon>
        <taxon>Dikarya</taxon>
        <taxon>Ascomycota</taxon>
        <taxon>Saccharomycotina</taxon>
        <taxon>Saccharomycetes</taxon>
        <taxon>Saccharomycetales</taxon>
        <taxon>Saccharomycetaceae</taxon>
        <taxon>Lachancea</taxon>
    </lineage>
</organism>
<dbReference type="InterPro" id="IPR036390">
    <property type="entry name" value="WH_DNA-bd_sf"/>
</dbReference>
<dbReference type="PANTHER" id="PTHR11467:SF36">
    <property type="entry name" value="HISTONE 24-RELATED"/>
    <property type="match status" value="1"/>
</dbReference>
<dbReference type="GO" id="GO:0000786">
    <property type="term" value="C:nucleosome"/>
    <property type="evidence" value="ECO:0007669"/>
    <property type="project" value="InterPro"/>
</dbReference>
<accession>A0A1G4JSF3</accession>
<dbReference type="CDD" id="cd00073">
    <property type="entry name" value="H15"/>
    <property type="match status" value="1"/>
</dbReference>
<name>A0A1G4JSF3_9SACH</name>
<dbReference type="GO" id="GO:0005634">
    <property type="term" value="C:nucleus"/>
    <property type="evidence" value="ECO:0007669"/>
    <property type="project" value="UniProtKB-SubCell"/>
</dbReference>
<dbReference type="SMART" id="SM00526">
    <property type="entry name" value="H15"/>
    <property type="match status" value="1"/>
</dbReference>
<dbReference type="OrthoDB" id="1110759at2759"/>
<keyword evidence="4 7" id="KW-0158">Chromosome</keyword>
<feature type="compositionally biased region" description="Low complexity" evidence="8">
    <location>
        <begin position="1"/>
        <end position="20"/>
    </location>
</feature>
<keyword evidence="5 7" id="KW-0238">DNA-binding</keyword>
<dbReference type="GO" id="GO:0045910">
    <property type="term" value="P:negative regulation of DNA recombination"/>
    <property type="evidence" value="ECO:0007669"/>
    <property type="project" value="TreeGrafter"/>
</dbReference>
<comment type="subcellular location">
    <subcellularLocation>
        <location evidence="2">Chromosome</location>
    </subcellularLocation>
    <subcellularLocation>
        <location evidence="1 7">Nucleus</location>
    </subcellularLocation>
</comment>
<evidence type="ECO:0000259" key="9">
    <source>
        <dbReference type="PROSITE" id="PS51504"/>
    </source>
</evidence>
<gene>
    <name evidence="10" type="ORF">LAME_0F04478G</name>
</gene>
<evidence type="ECO:0000256" key="6">
    <source>
        <dbReference type="ARBA" id="ARBA00023242"/>
    </source>
</evidence>
<feature type="domain" description="H15" evidence="9">
    <location>
        <begin position="52"/>
        <end position="123"/>
    </location>
</feature>
<evidence type="ECO:0000256" key="4">
    <source>
        <dbReference type="ARBA" id="ARBA00022454"/>
    </source>
</evidence>
<evidence type="ECO:0000256" key="5">
    <source>
        <dbReference type="ARBA" id="ARBA00023125"/>
    </source>
</evidence>
<dbReference type="InterPro" id="IPR036388">
    <property type="entry name" value="WH-like_DNA-bd_sf"/>
</dbReference>
<keyword evidence="11" id="KW-1185">Reference proteome</keyword>
<feature type="region of interest" description="Disordered" evidence="8">
    <location>
        <begin position="105"/>
        <end position="220"/>
    </location>
</feature>
<evidence type="ECO:0000313" key="11">
    <source>
        <dbReference type="Proteomes" id="UP000191144"/>
    </source>
</evidence>
<sequence>MPSRVTSKSPKSSTKPNTKSSAEKMNSKDTKKAAVKTTNKKVTKPTAKAKSPLPTYKEMIMEGIASLSERNGSSRQALKKHIAGKYAVGEGFENHFNLAVRRGIESGDFSQPKGPSGPLKVVKKPTNPKSEHPESKARTAVKEKEGEPTKRRRESVNKKSKEEETPKVRERRRSSASSKSSSANKVTKKPAVQSKKAATRFMAKPVTKPVRSTARRIAAA</sequence>
<dbReference type="PRINTS" id="PR00624">
    <property type="entry name" value="HISTONEH5"/>
</dbReference>
<comment type="similarity">
    <text evidence="7">Belongs to the histone H1/H5 family.</text>
</comment>
<keyword evidence="6 7" id="KW-0539">Nucleus</keyword>
<evidence type="ECO:0000256" key="3">
    <source>
        <dbReference type="ARBA" id="ARBA00020833"/>
    </source>
</evidence>
<dbReference type="InterPro" id="IPR005818">
    <property type="entry name" value="Histone_H1/H5_H15"/>
</dbReference>
<dbReference type="InterPro" id="IPR005819">
    <property type="entry name" value="H1/H5"/>
</dbReference>
<feature type="compositionally biased region" description="Basic and acidic residues" evidence="8">
    <location>
        <begin position="21"/>
        <end position="32"/>
    </location>
</feature>